<feature type="binding site" evidence="6">
    <location>
        <position position="235"/>
    </location>
    <ligand>
        <name>a divalent metal cation</name>
        <dbReference type="ChEBI" id="CHEBI:60240"/>
        <label>2</label>
        <note>catalytic</note>
    </ligand>
</feature>
<keyword evidence="2 6" id="KW-0031">Aminopeptidase</keyword>
<dbReference type="CDD" id="cd01086">
    <property type="entry name" value="MetAP1"/>
    <property type="match status" value="1"/>
</dbReference>
<feature type="binding site" evidence="6">
    <location>
        <position position="204"/>
    </location>
    <ligand>
        <name>a divalent metal cation</name>
        <dbReference type="ChEBI" id="CHEBI:60240"/>
        <label>2</label>
        <note>catalytic</note>
    </ligand>
</feature>
<feature type="binding site" evidence="6">
    <location>
        <position position="108"/>
    </location>
    <ligand>
        <name>a divalent metal cation</name>
        <dbReference type="ChEBI" id="CHEBI:60240"/>
        <label>2</label>
        <note>catalytic</note>
    </ligand>
</feature>
<dbReference type="Proteomes" id="UP001596989">
    <property type="component" value="Unassembled WGS sequence"/>
</dbReference>
<dbReference type="InterPro" id="IPR001714">
    <property type="entry name" value="Pept_M24_MAP"/>
</dbReference>
<evidence type="ECO:0000259" key="8">
    <source>
        <dbReference type="Pfam" id="PF00557"/>
    </source>
</evidence>
<comment type="cofactor">
    <cofactor evidence="6">
        <name>Co(2+)</name>
        <dbReference type="ChEBI" id="CHEBI:48828"/>
    </cofactor>
    <cofactor evidence="6">
        <name>Zn(2+)</name>
        <dbReference type="ChEBI" id="CHEBI:29105"/>
    </cofactor>
    <cofactor evidence="6">
        <name>Mn(2+)</name>
        <dbReference type="ChEBI" id="CHEBI:29035"/>
    </cofactor>
    <cofactor evidence="6">
        <name>Fe(2+)</name>
        <dbReference type="ChEBI" id="CHEBI:29033"/>
    </cofactor>
    <text evidence="6">Binds 2 divalent metal cations per subunit. Has a high-affinity and a low affinity metal-binding site. The true nature of the physiological cofactor is under debate. The enzyme is active with cobalt, zinc, manganese or divalent iron ions. Most likely, methionine aminopeptidases function as mononuclear Fe(2+)-metalloproteases under physiological conditions, and the catalytically relevant metal-binding site has been assigned to the histidine-containing high-affinity site.</text>
</comment>
<keyword evidence="5 6" id="KW-0378">Hydrolase</keyword>
<proteinExistence type="inferred from homology"/>
<dbReference type="Pfam" id="PF00557">
    <property type="entry name" value="Peptidase_M24"/>
    <property type="match status" value="1"/>
</dbReference>
<evidence type="ECO:0000256" key="1">
    <source>
        <dbReference type="ARBA" id="ARBA00002521"/>
    </source>
</evidence>
<dbReference type="InterPro" id="IPR002467">
    <property type="entry name" value="Pept_M24A_MAP1"/>
</dbReference>
<keyword evidence="3 6" id="KW-0645">Protease</keyword>
<gene>
    <name evidence="6 9" type="primary">map</name>
    <name evidence="9" type="ORF">ACFQ2I_11910</name>
</gene>
<dbReference type="PANTHER" id="PTHR43330:SF17">
    <property type="entry name" value="METHIONINE AMINOPEPTIDASE"/>
    <property type="match status" value="1"/>
</dbReference>
<evidence type="ECO:0000256" key="7">
    <source>
        <dbReference type="RuleBase" id="RU003653"/>
    </source>
</evidence>
<feature type="binding site" evidence="6">
    <location>
        <position position="235"/>
    </location>
    <ligand>
        <name>a divalent metal cation</name>
        <dbReference type="ChEBI" id="CHEBI:60240"/>
        <label>1</label>
    </ligand>
</feature>
<comment type="catalytic activity">
    <reaction evidence="6 7">
        <text>Release of N-terminal amino acids, preferentially methionine, from peptides and arylamides.</text>
        <dbReference type="EC" id="3.4.11.18"/>
    </reaction>
</comment>
<dbReference type="SUPFAM" id="SSF55920">
    <property type="entry name" value="Creatinase/aminopeptidase"/>
    <property type="match status" value="1"/>
</dbReference>
<sequence length="253" mass="27480">MALELELKTRENIRGIRKAGRIVAACHRALSRRLAPGVTTQEIDRFVERFMLDRGAIPAQKGYKGYPYATCASVNDVVCHGFPDTEPLESGDIVTIDMVADVDGWKADSAWTYAIGKTTSSTDKLIRAAKAAMLAGIKQAVPGNCIGDIGHVIQKCAEREGYKVVKMFVGHGIGRGLHEYPQVDHFGVKGDGVRLEEGMVITIEPIITKGSADVFIMPDGWAAKTVDGAWAAQFEHTVAITKGGPIILTRWEE</sequence>
<keyword evidence="10" id="KW-1185">Reference proteome</keyword>
<evidence type="ECO:0000256" key="2">
    <source>
        <dbReference type="ARBA" id="ARBA00022438"/>
    </source>
</evidence>
<dbReference type="GO" id="GO:0004239">
    <property type="term" value="F:initiator methionyl aminopeptidase activity"/>
    <property type="evidence" value="ECO:0007669"/>
    <property type="project" value="UniProtKB-EC"/>
</dbReference>
<protein>
    <recommendedName>
        <fullName evidence="6 7">Methionine aminopeptidase</fullName>
        <shortName evidence="6">MAP</shortName>
        <shortName evidence="6">MetAP</shortName>
        <ecNumber evidence="6 7">3.4.11.18</ecNumber>
    </recommendedName>
    <alternativeName>
        <fullName evidence="6">Peptidase M</fullName>
    </alternativeName>
</protein>
<dbReference type="EC" id="3.4.11.18" evidence="6 7"/>
<feature type="binding site" evidence="6">
    <location>
        <position position="97"/>
    </location>
    <ligand>
        <name>a divalent metal cation</name>
        <dbReference type="ChEBI" id="CHEBI:60240"/>
        <label>1</label>
    </ligand>
</feature>
<feature type="domain" description="Peptidase M24" evidence="8">
    <location>
        <begin position="15"/>
        <end position="242"/>
    </location>
</feature>
<dbReference type="EMBL" id="JBHTJZ010000012">
    <property type="protein sequence ID" value="MFD0960100.1"/>
    <property type="molecule type" value="Genomic_DNA"/>
</dbReference>
<reference evidence="10" key="1">
    <citation type="journal article" date="2019" name="Int. J. Syst. Evol. Microbiol.">
        <title>The Global Catalogue of Microorganisms (GCM) 10K type strain sequencing project: providing services to taxonomists for standard genome sequencing and annotation.</title>
        <authorList>
            <consortium name="The Broad Institute Genomics Platform"/>
            <consortium name="The Broad Institute Genome Sequencing Center for Infectious Disease"/>
            <person name="Wu L."/>
            <person name="Ma J."/>
        </authorList>
    </citation>
    <scope>NUCLEOTIDE SEQUENCE [LARGE SCALE GENOMIC DNA]</scope>
    <source>
        <strain evidence="10">CCUG 59129</strain>
    </source>
</reference>
<organism evidence="9 10">
    <name type="scientific">Paenibacillus chungangensis</name>
    <dbReference type="NCBI Taxonomy" id="696535"/>
    <lineage>
        <taxon>Bacteria</taxon>
        <taxon>Bacillati</taxon>
        <taxon>Bacillota</taxon>
        <taxon>Bacilli</taxon>
        <taxon>Bacillales</taxon>
        <taxon>Paenibacillaceae</taxon>
        <taxon>Paenibacillus</taxon>
    </lineage>
</organism>
<feature type="binding site" evidence="6">
    <location>
        <position position="178"/>
    </location>
    <ligand>
        <name>substrate</name>
    </ligand>
</feature>
<dbReference type="RefSeq" id="WP_377564437.1">
    <property type="nucleotide sequence ID" value="NZ_JBHTJZ010000012.1"/>
</dbReference>
<dbReference type="PROSITE" id="PS00680">
    <property type="entry name" value="MAP_1"/>
    <property type="match status" value="1"/>
</dbReference>
<evidence type="ECO:0000313" key="9">
    <source>
        <dbReference type="EMBL" id="MFD0960100.1"/>
    </source>
</evidence>
<name>A0ABW3HRD2_9BACL</name>
<dbReference type="InterPro" id="IPR000994">
    <property type="entry name" value="Pept_M24"/>
</dbReference>
<comment type="function">
    <text evidence="1 6">Removes the N-terminal methionine from nascent proteins. The N-terminal methionine is often cleaved when the second residue in the primary sequence is small and uncharged (Met-Ala-, Cys, Gly, Pro, Ser, Thr, or Val). Requires deformylation of the N(alpha)-formylated initiator methionine before it can be hydrolyzed.</text>
</comment>
<evidence type="ECO:0000256" key="6">
    <source>
        <dbReference type="HAMAP-Rule" id="MF_01974"/>
    </source>
</evidence>
<evidence type="ECO:0000313" key="10">
    <source>
        <dbReference type="Proteomes" id="UP001596989"/>
    </source>
</evidence>
<dbReference type="HAMAP" id="MF_01974">
    <property type="entry name" value="MetAP_1"/>
    <property type="match status" value="1"/>
</dbReference>
<accession>A0ABW3HRD2</accession>
<dbReference type="InterPro" id="IPR036005">
    <property type="entry name" value="Creatinase/aminopeptidase-like"/>
</dbReference>
<dbReference type="Gene3D" id="3.90.230.10">
    <property type="entry name" value="Creatinase/methionine aminopeptidase superfamily"/>
    <property type="match status" value="1"/>
</dbReference>
<comment type="caution">
    <text evidence="9">The sequence shown here is derived from an EMBL/GenBank/DDBJ whole genome shotgun (WGS) entry which is preliminary data.</text>
</comment>
<evidence type="ECO:0000256" key="4">
    <source>
        <dbReference type="ARBA" id="ARBA00022723"/>
    </source>
</evidence>
<feature type="binding site" evidence="6">
    <location>
        <position position="108"/>
    </location>
    <ligand>
        <name>a divalent metal cation</name>
        <dbReference type="ChEBI" id="CHEBI:60240"/>
        <label>1</label>
    </ligand>
</feature>
<feature type="binding site" evidence="6">
    <location>
        <position position="171"/>
    </location>
    <ligand>
        <name>a divalent metal cation</name>
        <dbReference type="ChEBI" id="CHEBI:60240"/>
        <label>2</label>
        <note>catalytic</note>
    </ligand>
</feature>
<dbReference type="PRINTS" id="PR00599">
    <property type="entry name" value="MAPEPTIDASE"/>
</dbReference>
<evidence type="ECO:0000256" key="5">
    <source>
        <dbReference type="ARBA" id="ARBA00022801"/>
    </source>
</evidence>
<comment type="similarity">
    <text evidence="6">Belongs to the peptidase M24A family. Methionine aminopeptidase type 1 subfamily.</text>
</comment>
<feature type="binding site" evidence="6">
    <location>
        <position position="80"/>
    </location>
    <ligand>
        <name>substrate</name>
    </ligand>
</feature>
<comment type="subunit">
    <text evidence="6">Monomer.</text>
</comment>
<keyword evidence="4 6" id="KW-0479">Metal-binding</keyword>
<evidence type="ECO:0000256" key="3">
    <source>
        <dbReference type="ARBA" id="ARBA00022670"/>
    </source>
</evidence>
<dbReference type="PANTHER" id="PTHR43330">
    <property type="entry name" value="METHIONINE AMINOPEPTIDASE"/>
    <property type="match status" value="1"/>
</dbReference>
<dbReference type="NCBIfam" id="TIGR00500">
    <property type="entry name" value="met_pdase_I"/>
    <property type="match status" value="1"/>
</dbReference>